<comment type="caution">
    <text evidence="2">The sequence shown here is derived from an EMBL/GenBank/DDBJ whole genome shotgun (WGS) entry which is preliminary data.</text>
</comment>
<dbReference type="Pfam" id="PF01501">
    <property type="entry name" value="Glyco_transf_8"/>
    <property type="match status" value="1"/>
</dbReference>
<feature type="region of interest" description="Disordered" evidence="1">
    <location>
        <begin position="535"/>
        <end position="554"/>
    </location>
</feature>
<keyword evidence="3" id="KW-1185">Reference proteome</keyword>
<dbReference type="CDD" id="cd02537">
    <property type="entry name" value="GT8_Glycogenin"/>
    <property type="match status" value="1"/>
</dbReference>
<feature type="region of interest" description="Disordered" evidence="1">
    <location>
        <begin position="559"/>
        <end position="580"/>
    </location>
</feature>
<name>A0ABR4ABG8_9LECA</name>
<dbReference type="InterPro" id="IPR002495">
    <property type="entry name" value="Glyco_trans_8"/>
</dbReference>
<feature type="region of interest" description="Disordered" evidence="1">
    <location>
        <begin position="411"/>
        <end position="453"/>
    </location>
</feature>
<feature type="region of interest" description="Disordered" evidence="1">
    <location>
        <begin position="494"/>
        <end position="529"/>
    </location>
</feature>
<organism evidence="2 3">
    <name type="scientific">Stereocaulon virgatum</name>
    <dbReference type="NCBI Taxonomy" id="373712"/>
    <lineage>
        <taxon>Eukaryota</taxon>
        <taxon>Fungi</taxon>
        <taxon>Dikarya</taxon>
        <taxon>Ascomycota</taxon>
        <taxon>Pezizomycotina</taxon>
        <taxon>Lecanoromycetes</taxon>
        <taxon>OSLEUM clade</taxon>
        <taxon>Lecanoromycetidae</taxon>
        <taxon>Lecanorales</taxon>
        <taxon>Lecanorineae</taxon>
        <taxon>Stereocaulaceae</taxon>
        <taxon>Stereocaulon</taxon>
    </lineage>
</organism>
<dbReference type="InterPro" id="IPR029044">
    <property type="entry name" value="Nucleotide-diphossugar_trans"/>
</dbReference>
<sequence length="689" mass="76110">MAAARQEAYCSLLMSDAYLPGAMVLAHSLRDSGTKKHLAILVTLDSLQASTIEELKKVYDQIIPVDRIINKSPANLYLMNRPDLSSSFTKIALWRQTQYTHIVYIDADIVALRAPDELFDSTCVFSAAPDIGWPDCFNSGVLSLKPNMGDYYALLALAQRGISFDGADQGLLNMHFRDWERLSFQYNCTPSGNYQYVPAYRHFQSSISMVHFIGSDKPWTVGREQKGAGGVYEELLGRWWAVYDKHFRIPTTAYRSRQGQQQSGMVQQYVQGEASSTNHGFSTVTSLVRELGVPETPVHTTEPSMADKGEVVEEIDKGEVQPIPTVQARRYSTDWDPMHQAPPINSRPEAADFPTRTYDMSADTTLFQAPKYPEPPKDMYYQVPTTPPASEKPKPIFPWEATAPKATRVFADDLPPAPAPAPAPEPTAPPETTPSVTTDDHDQTSTLSPTTPSIISYQRTNAWDDIPEIERYIANLPQNRRAKVQVLLRNSTLASTANRPSNPSAILSPTDEQDDPMQSPQTKEERRPSMLLTDFPTEFERPSLPVTPAPVRRPSFWGAERDAQGDLPGAEGVPDQSEWDPSARLVELQRKQSEVLAQGPASPTRPIPKREEVASASVPLSEVVADQDVGGVFEGAIEGANMAAVRENAGMPSSFRTVDFARGQEDEMVRGRSIEIRSPMGLEGGVVGS</sequence>
<feature type="compositionally biased region" description="Low complexity" evidence="1">
    <location>
        <begin position="444"/>
        <end position="453"/>
    </location>
</feature>
<evidence type="ECO:0008006" key="4">
    <source>
        <dbReference type="Google" id="ProtNLM"/>
    </source>
</evidence>
<reference evidence="2 3" key="1">
    <citation type="submission" date="2024-09" db="EMBL/GenBank/DDBJ databases">
        <title>Rethinking Asexuality: The Enigmatic Case of Functional Sexual Genes in Lepraria (Stereocaulaceae).</title>
        <authorList>
            <person name="Doellman M."/>
            <person name="Sun Y."/>
            <person name="Barcenas-Pena A."/>
            <person name="Lumbsch H.T."/>
            <person name="Grewe F."/>
        </authorList>
    </citation>
    <scope>NUCLEOTIDE SEQUENCE [LARGE SCALE GENOMIC DNA]</scope>
    <source>
        <strain evidence="2 3">Mercado 3170</strain>
    </source>
</reference>
<dbReference type="PANTHER" id="PTHR11183">
    <property type="entry name" value="GLYCOGENIN SUBFAMILY MEMBER"/>
    <property type="match status" value="1"/>
</dbReference>
<protein>
    <recommendedName>
        <fullName evidence="4">Glycogenin</fullName>
    </recommendedName>
</protein>
<feature type="compositionally biased region" description="Polar residues" evidence="1">
    <location>
        <begin position="494"/>
        <end position="507"/>
    </location>
</feature>
<evidence type="ECO:0000256" key="1">
    <source>
        <dbReference type="SAM" id="MobiDB-lite"/>
    </source>
</evidence>
<dbReference type="InterPro" id="IPR050587">
    <property type="entry name" value="GNT1/Glycosyltrans_8"/>
</dbReference>
<feature type="compositionally biased region" description="Pro residues" evidence="1">
    <location>
        <begin position="415"/>
        <end position="432"/>
    </location>
</feature>
<dbReference type="SUPFAM" id="SSF53448">
    <property type="entry name" value="Nucleotide-diphospho-sugar transferases"/>
    <property type="match status" value="1"/>
</dbReference>
<evidence type="ECO:0000313" key="2">
    <source>
        <dbReference type="EMBL" id="KAL2043108.1"/>
    </source>
</evidence>
<dbReference type="EMBL" id="JBEFKJ010000012">
    <property type="protein sequence ID" value="KAL2043108.1"/>
    <property type="molecule type" value="Genomic_DNA"/>
</dbReference>
<dbReference type="Proteomes" id="UP001590950">
    <property type="component" value="Unassembled WGS sequence"/>
</dbReference>
<accession>A0ABR4ABG8</accession>
<proteinExistence type="predicted"/>
<dbReference type="Gene3D" id="3.90.550.10">
    <property type="entry name" value="Spore Coat Polysaccharide Biosynthesis Protein SpsA, Chain A"/>
    <property type="match status" value="1"/>
</dbReference>
<evidence type="ECO:0000313" key="3">
    <source>
        <dbReference type="Proteomes" id="UP001590950"/>
    </source>
</evidence>
<gene>
    <name evidence="2" type="ORF">N7G274_004168</name>
</gene>